<keyword evidence="3" id="KW-1185">Reference proteome</keyword>
<organism evidence="2 3">
    <name type="scientific">Hibiscus sabdariffa</name>
    <name type="common">roselle</name>
    <dbReference type="NCBI Taxonomy" id="183260"/>
    <lineage>
        <taxon>Eukaryota</taxon>
        <taxon>Viridiplantae</taxon>
        <taxon>Streptophyta</taxon>
        <taxon>Embryophyta</taxon>
        <taxon>Tracheophyta</taxon>
        <taxon>Spermatophyta</taxon>
        <taxon>Magnoliopsida</taxon>
        <taxon>eudicotyledons</taxon>
        <taxon>Gunneridae</taxon>
        <taxon>Pentapetalae</taxon>
        <taxon>rosids</taxon>
        <taxon>malvids</taxon>
        <taxon>Malvales</taxon>
        <taxon>Malvaceae</taxon>
        <taxon>Malvoideae</taxon>
        <taxon>Hibiscus</taxon>
    </lineage>
</organism>
<accession>A0ABR2ENN8</accession>
<proteinExistence type="predicted"/>
<gene>
    <name evidence="2" type="ORF">V6N12_010375</name>
</gene>
<protein>
    <submittedName>
        <fullName evidence="2">Uncharacterized protein</fullName>
    </submittedName>
</protein>
<comment type="caution">
    <text evidence="2">The sequence shown here is derived from an EMBL/GenBank/DDBJ whole genome shotgun (WGS) entry which is preliminary data.</text>
</comment>
<sequence>MDLNDIGWLIDQNLKEIDKRVDLLSKISNDPQASSSSVAPMPSVMPEATPRMSVGDNVQTEANTMDPMPRQQWTMGFGGDEMIFPFGDNINVNNNPSWSNAFFP</sequence>
<evidence type="ECO:0000313" key="2">
    <source>
        <dbReference type="EMBL" id="KAK8562291.1"/>
    </source>
</evidence>
<dbReference type="EMBL" id="JBBPBM010000012">
    <property type="protein sequence ID" value="KAK8562291.1"/>
    <property type="molecule type" value="Genomic_DNA"/>
</dbReference>
<feature type="region of interest" description="Disordered" evidence="1">
    <location>
        <begin position="28"/>
        <end position="74"/>
    </location>
</feature>
<feature type="compositionally biased region" description="Low complexity" evidence="1">
    <location>
        <begin position="33"/>
        <end position="46"/>
    </location>
</feature>
<evidence type="ECO:0000313" key="3">
    <source>
        <dbReference type="Proteomes" id="UP001472677"/>
    </source>
</evidence>
<evidence type="ECO:0000256" key="1">
    <source>
        <dbReference type="SAM" id="MobiDB-lite"/>
    </source>
</evidence>
<name>A0ABR2ENN8_9ROSI</name>
<dbReference type="Proteomes" id="UP001472677">
    <property type="component" value="Unassembled WGS sequence"/>
</dbReference>
<reference evidence="2 3" key="1">
    <citation type="journal article" date="2024" name="G3 (Bethesda)">
        <title>Genome assembly of Hibiscus sabdariffa L. provides insights into metabolisms of medicinal natural products.</title>
        <authorList>
            <person name="Kim T."/>
        </authorList>
    </citation>
    <scope>NUCLEOTIDE SEQUENCE [LARGE SCALE GENOMIC DNA]</scope>
    <source>
        <strain evidence="2">TK-2024</strain>
        <tissue evidence="2">Old leaves</tissue>
    </source>
</reference>